<evidence type="ECO:0000259" key="2">
    <source>
        <dbReference type="Pfam" id="PF13767"/>
    </source>
</evidence>
<dbReference type="STRING" id="584787.GCA_001247655_01377"/>
<keyword evidence="1" id="KW-0732">Signal</keyword>
<evidence type="ECO:0000313" key="4">
    <source>
        <dbReference type="Proteomes" id="UP000268033"/>
    </source>
</evidence>
<proteinExistence type="predicted"/>
<dbReference type="RefSeq" id="WP_050660255.1">
    <property type="nucleotide sequence ID" value="NZ_JBLXEP010000008.1"/>
</dbReference>
<sequence length="120" mass="13027">MRKLTLTAMLTASLAALPAASVMAAQQTPAPKAQQQVNVSDAKLEQFVTAQKSITSIRDSAMEKLNKSENPDQAQQIQQQANQDMVEAVKDAGLSVEDYNLIARAVQTDPNMRSRVADIQ</sequence>
<accession>A0A3N1P1J0</accession>
<reference evidence="3 4" key="1">
    <citation type="submission" date="2018-11" db="EMBL/GenBank/DDBJ databases">
        <title>Genomic Encyclopedia of Type Strains, Phase IV (KMG-IV): sequencing the most valuable type-strain genomes for metagenomic binning, comparative biology and taxonomic classification.</title>
        <authorList>
            <person name="Goeker M."/>
        </authorList>
    </citation>
    <scope>NUCLEOTIDE SEQUENCE [LARGE SCALE GENOMIC DNA]</scope>
    <source>
        <strain evidence="3 4">DSM 21945</strain>
    </source>
</reference>
<evidence type="ECO:0000313" key="3">
    <source>
        <dbReference type="EMBL" id="ROQ18746.1"/>
    </source>
</evidence>
<organism evidence="3 4">
    <name type="scientific">Gallaecimonas pentaromativorans</name>
    <dbReference type="NCBI Taxonomy" id="584787"/>
    <lineage>
        <taxon>Bacteria</taxon>
        <taxon>Pseudomonadati</taxon>
        <taxon>Pseudomonadota</taxon>
        <taxon>Gammaproteobacteria</taxon>
        <taxon>Enterobacterales</taxon>
        <taxon>Gallaecimonadaceae</taxon>
        <taxon>Gallaecimonas</taxon>
    </lineage>
</organism>
<feature type="domain" description="DUF4168" evidence="2">
    <location>
        <begin position="40"/>
        <end position="116"/>
    </location>
</feature>
<feature type="chain" id="PRO_5018125973" evidence="1">
    <location>
        <begin position="25"/>
        <end position="120"/>
    </location>
</feature>
<dbReference type="Proteomes" id="UP000268033">
    <property type="component" value="Unassembled WGS sequence"/>
</dbReference>
<dbReference type="AlphaFoldDB" id="A0A3N1P1J0"/>
<dbReference type="Pfam" id="PF13767">
    <property type="entry name" value="DUF4168"/>
    <property type="match status" value="1"/>
</dbReference>
<dbReference type="OrthoDB" id="5787313at2"/>
<dbReference type="EMBL" id="RJUL01000017">
    <property type="protein sequence ID" value="ROQ18746.1"/>
    <property type="molecule type" value="Genomic_DNA"/>
</dbReference>
<keyword evidence="4" id="KW-1185">Reference proteome</keyword>
<gene>
    <name evidence="3" type="ORF">EDC28_11712</name>
</gene>
<protein>
    <submittedName>
        <fullName evidence="3">Uncharacterized protein DUF4168</fullName>
    </submittedName>
</protein>
<dbReference type="InterPro" id="IPR025433">
    <property type="entry name" value="DUF4168"/>
</dbReference>
<name>A0A3N1P1J0_9GAMM</name>
<feature type="signal peptide" evidence="1">
    <location>
        <begin position="1"/>
        <end position="24"/>
    </location>
</feature>
<comment type="caution">
    <text evidence="3">The sequence shown here is derived from an EMBL/GenBank/DDBJ whole genome shotgun (WGS) entry which is preliminary data.</text>
</comment>
<evidence type="ECO:0000256" key="1">
    <source>
        <dbReference type="SAM" id="SignalP"/>
    </source>
</evidence>